<protein>
    <submittedName>
        <fullName evidence="2">Uncharacterized protein</fullName>
    </submittedName>
</protein>
<feature type="region of interest" description="Disordered" evidence="1">
    <location>
        <begin position="282"/>
        <end position="303"/>
    </location>
</feature>
<organism evidence="2 3">
    <name type="scientific">Thalassiosira oceanica</name>
    <name type="common">Marine diatom</name>
    <dbReference type="NCBI Taxonomy" id="159749"/>
    <lineage>
        <taxon>Eukaryota</taxon>
        <taxon>Sar</taxon>
        <taxon>Stramenopiles</taxon>
        <taxon>Ochrophyta</taxon>
        <taxon>Bacillariophyta</taxon>
        <taxon>Coscinodiscophyceae</taxon>
        <taxon>Thalassiosirophycidae</taxon>
        <taxon>Thalassiosirales</taxon>
        <taxon>Thalassiosiraceae</taxon>
        <taxon>Thalassiosira</taxon>
    </lineage>
</organism>
<feature type="region of interest" description="Disordered" evidence="1">
    <location>
        <begin position="30"/>
        <end position="59"/>
    </location>
</feature>
<proteinExistence type="predicted"/>
<gene>
    <name evidence="2" type="ORF">THAOC_32964</name>
</gene>
<feature type="compositionally biased region" description="Basic and acidic residues" evidence="1">
    <location>
        <begin position="288"/>
        <end position="301"/>
    </location>
</feature>
<name>K0R4Y4_THAOC</name>
<evidence type="ECO:0000313" key="2">
    <source>
        <dbReference type="EMBL" id="EJK48258.1"/>
    </source>
</evidence>
<accession>K0R4Y4</accession>
<reference evidence="2 3" key="1">
    <citation type="journal article" date="2012" name="Genome Biol.">
        <title>Genome and low-iron response of an oceanic diatom adapted to chronic iron limitation.</title>
        <authorList>
            <person name="Lommer M."/>
            <person name="Specht M."/>
            <person name="Roy A.S."/>
            <person name="Kraemer L."/>
            <person name="Andreson R."/>
            <person name="Gutowska M.A."/>
            <person name="Wolf J."/>
            <person name="Bergner S.V."/>
            <person name="Schilhabel M.B."/>
            <person name="Klostermeier U.C."/>
            <person name="Beiko R.G."/>
            <person name="Rosenstiel P."/>
            <person name="Hippler M."/>
            <person name="Laroche J."/>
        </authorList>
    </citation>
    <scope>NUCLEOTIDE SEQUENCE [LARGE SCALE GENOMIC DNA]</scope>
    <source>
        <strain evidence="2 3">CCMP1005</strain>
    </source>
</reference>
<dbReference type="EMBL" id="AGNL01046076">
    <property type="protein sequence ID" value="EJK48258.1"/>
    <property type="molecule type" value="Genomic_DNA"/>
</dbReference>
<sequence length="373" mass="40529">MVKLVRKNCLADILDRLVIAPAVRPLLPPVVVRTDPGQSHDHDRRDHAQHGADDPVPVRARERLGRAPVGPRVEFAVQGRALQPRQYLLPRVARGQRRPRDADQVDAVAVHAALRQVVAELLGPEARPPVPQRLLPELVECPTPRRDEERYPADAVVPHRLGPGVEAREQVDLRRGQVARVLGVPVVVAADPVARLVVDFRAEEGPDAVHGAVAVALVVRGRDDRRGREHGGESGEERGSASSSFVVAVIRVPLRSVCRPSPRPNLVMAVVPTRGHPCTGFLFNPSDTTKDRKKGGEDSRGGGKICDPAIVNPAIEGTEGLRGSACGRRRSSLELLSPFVSACSRRLREGRAVLRAPFTEEDTVCDGARLRGY</sequence>
<comment type="caution">
    <text evidence="2">The sequence shown here is derived from an EMBL/GenBank/DDBJ whole genome shotgun (WGS) entry which is preliminary data.</text>
</comment>
<feature type="compositionally biased region" description="Basic and acidic residues" evidence="1">
    <location>
        <begin position="38"/>
        <end position="53"/>
    </location>
</feature>
<dbReference type="AlphaFoldDB" id="K0R4Y4"/>
<keyword evidence="3" id="KW-1185">Reference proteome</keyword>
<evidence type="ECO:0000313" key="3">
    <source>
        <dbReference type="Proteomes" id="UP000266841"/>
    </source>
</evidence>
<evidence type="ECO:0000256" key="1">
    <source>
        <dbReference type="SAM" id="MobiDB-lite"/>
    </source>
</evidence>
<dbReference type="Proteomes" id="UP000266841">
    <property type="component" value="Unassembled WGS sequence"/>
</dbReference>